<proteinExistence type="predicted"/>
<dbReference type="AlphaFoldDB" id="A0AAU7NPR3"/>
<dbReference type="Pfam" id="PF12706">
    <property type="entry name" value="Lactamase_B_2"/>
    <property type="match status" value="1"/>
</dbReference>
<name>A0AAU7NPR3_PEDPE</name>
<evidence type="ECO:0000259" key="2">
    <source>
        <dbReference type="Pfam" id="PF12706"/>
    </source>
</evidence>
<geneLocation type="plasmid" evidence="3">
    <name>pli05-1</name>
</geneLocation>
<sequence length="259" mass="29279">MKITQLRNATIKLEYNGIVFLIDPMLSKKGTYPPIDNDHGNTERNPIVELPMPVGDIIEGIDAVIVTHDHIDHWDGAAEELIPKDMVIFVQGEPDASLIKKVGFTNVRVLENNILFKDVSLTPTVGQHYENEAVKDVLEKEYNTSRTMGVIFEATKEKKLFFTGDTIWFDGLKKELDNHQPEVIVMNAGGNGFSQGRLILDDKDVLKIHEEMPHAILIASHLEGVNHWTVSREDLRKLRKDHNLDNILMIPDDGETITL</sequence>
<protein>
    <submittedName>
        <fullName evidence="3">MBL fold metallo-hydrolase</fullName>
    </submittedName>
</protein>
<reference evidence="3" key="2">
    <citation type="submission" date="2024-05" db="EMBL/GenBank/DDBJ databases">
        <authorList>
            <person name="Chen H."/>
        </authorList>
    </citation>
    <scope>NUCLEOTIDE SEQUENCE</scope>
    <source>
        <strain evidence="3">CGMCC 7049</strain>
        <plasmid evidence="3">pli05-1</plasmid>
    </source>
</reference>
<reference evidence="3" key="1">
    <citation type="submission" date="2014-02" db="EMBL/GenBank/DDBJ databases">
        <authorList>
            <person name="Zhao D."/>
            <person name="Dong X."/>
            <person name="Li Y."/>
            <person name="Lv L."/>
            <person name="Zhao D."/>
            <person name="Gao Y."/>
            <person name="Wang Y."/>
            <person name="Li Y."/>
        </authorList>
    </citation>
    <scope>NUCLEOTIDE SEQUENCE</scope>
    <source>
        <strain evidence="3">CGMCC 7049</strain>
        <plasmid evidence="3">pli05-1</plasmid>
    </source>
</reference>
<dbReference type="PANTHER" id="PTHR43546:SF9">
    <property type="entry name" value="L-ASCORBATE-6-PHOSPHATE LACTONASE ULAG-RELATED"/>
    <property type="match status" value="1"/>
</dbReference>
<evidence type="ECO:0000313" key="3">
    <source>
        <dbReference type="EMBL" id="XBS09313.1"/>
    </source>
</evidence>
<keyword evidence="1" id="KW-0378">Hydrolase</keyword>
<dbReference type="InterPro" id="IPR036866">
    <property type="entry name" value="RibonucZ/Hydroxyglut_hydro"/>
</dbReference>
<accession>A0AAU7NPR3</accession>
<dbReference type="SUPFAM" id="SSF56281">
    <property type="entry name" value="Metallo-hydrolase/oxidoreductase"/>
    <property type="match status" value="1"/>
</dbReference>
<evidence type="ECO:0000256" key="1">
    <source>
        <dbReference type="ARBA" id="ARBA00022801"/>
    </source>
</evidence>
<gene>
    <name evidence="3" type="ORF">BB06_09335</name>
</gene>
<organism evidence="3">
    <name type="scientific">Pediococcus pentosaceus CGMCC 7049</name>
    <dbReference type="NCBI Taxonomy" id="1460385"/>
    <lineage>
        <taxon>Bacteria</taxon>
        <taxon>Bacillati</taxon>
        <taxon>Bacillota</taxon>
        <taxon>Bacilli</taxon>
        <taxon>Lactobacillales</taxon>
        <taxon>Lactobacillaceae</taxon>
        <taxon>Pediococcus</taxon>
    </lineage>
</organism>
<dbReference type="InterPro" id="IPR001279">
    <property type="entry name" value="Metallo-B-lactamas"/>
</dbReference>
<dbReference type="PANTHER" id="PTHR43546">
    <property type="entry name" value="UPF0173 METAL-DEPENDENT HYDROLASE MJ1163-RELATED"/>
    <property type="match status" value="1"/>
</dbReference>
<dbReference type="Gene3D" id="3.60.15.10">
    <property type="entry name" value="Ribonuclease Z/Hydroxyacylglutathione hydrolase-like"/>
    <property type="match status" value="1"/>
</dbReference>
<dbReference type="RefSeq" id="WP_349430980.1">
    <property type="nucleotide sequence ID" value="NZ_CP157401.1"/>
</dbReference>
<dbReference type="EMBL" id="CP157401">
    <property type="protein sequence ID" value="XBS09313.1"/>
    <property type="molecule type" value="Genomic_DNA"/>
</dbReference>
<dbReference type="GO" id="GO:0016787">
    <property type="term" value="F:hydrolase activity"/>
    <property type="evidence" value="ECO:0007669"/>
    <property type="project" value="UniProtKB-KW"/>
</dbReference>
<feature type="domain" description="Metallo-beta-lactamase" evidence="2">
    <location>
        <begin position="21"/>
        <end position="221"/>
    </location>
</feature>
<keyword evidence="3" id="KW-0614">Plasmid</keyword>
<dbReference type="InterPro" id="IPR050114">
    <property type="entry name" value="UPF0173_UPF0282_UlaG_hydrolase"/>
</dbReference>